<organism evidence="2 3">
    <name type="scientific">Giardia muris</name>
    <dbReference type="NCBI Taxonomy" id="5742"/>
    <lineage>
        <taxon>Eukaryota</taxon>
        <taxon>Metamonada</taxon>
        <taxon>Diplomonadida</taxon>
        <taxon>Hexamitidae</taxon>
        <taxon>Giardiinae</taxon>
        <taxon>Giardia</taxon>
    </lineage>
</organism>
<protein>
    <submittedName>
        <fullName evidence="2">Uncharacterized protein</fullName>
    </submittedName>
</protein>
<name>A0A4Z1T410_GIAMU</name>
<reference evidence="2 3" key="1">
    <citation type="submission" date="2019-05" db="EMBL/GenBank/DDBJ databases">
        <title>The compact genome of Giardia muris reveals important steps in the evolution of intestinal protozoan parasites.</title>
        <authorList>
            <person name="Xu F."/>
            <person name="Jimenez-Gonzalez A."/>
            <person name="Einarsson E."/>
            <person name="Astvaldsson A."/>
            <person name="Peirasmaki D."/>
            <person name="Eckmann L."/>
            <person name="Andersson J.O."/>
            <person name="Svard S.G."/>
            <person name="Jerlstrom-Hultqvist J."/>
        </authorList>
    </citation>
    <scope>NUCLEOTIDE SEQUENCE [LARGE SCALE GENOMIC DNA]</scope>
    <source>
        <strain evidence="2 3">Roberts-Thomson</strain>
    </source>
</reference>
<feature type="compositionally biased region" description="Basic and acidic residues" evidence="1">
    <location>
        <begin position="346"/>
        <end position="359"/>
    </location>
</feature>
<sequence length="628" mass="71521">MDLREALEAYTAAYRGVSQEIYPLDRLLMRLEVAVRRVEQLEQVDGREWRMEIESMFHRLSRCYQEVYSFLTCLDCSLCPPLEPQLSDIFPIDPTESWYEQATVLAPCMLLTLPERLDPKIRRPGLWERASSRIPLIRERMIYRNAIMQQANSLLERRLRQHARHCCLQVLISQYDLAKSLVGNQCRDNRMPSPPGTPLSLPQLTTLVVIGSLSVETYEANVTFGLHTTTPPANQREDSFYLLIPADILRRDKGPQSAMFTISGLIPPLAIQATDCLEVTCLRRRWLCIPPTLTGFLYPFVPNPKSSESDGSKPAIVELMKGFEQNTEELHLLQRRVLKELDRDARAQRRRTQMDDSHRSSIASMRGSQRTKQRETRNLGVGVWGLRFKRSRVQGTMKRETPPKRMTLIHAFQHDCDMRKAEYMVPPPLPLKLGLGRHPFLSVYMISPLINTGTQRTPVTVILPTKAQLVVTTSFVPEKQRSLVHAGITFDIYRLHLTFSLPSWTSALPYAVYIASMAIRFEATLDGASGIAVDSEGVPHSYPYELVLPCDLYLSSGFSLTRCGYYDLSTTRLHWIRTERVERPGAMRSHTFTVEYGCRGGTNTKPSIRPVLDSTVAADALFVSYLTL</sequence>
<gene>
    <name evidence="2" type="ORF">GMRT_12364</name>
</gene>
<comment type="caution">
    <text evidence="2">The sequence shown here is derived from an EMBL/GenBank/DDBJ whole genome shotgun (WGS) entry which is preliminary data.</text>
</comment>
<accession>A0A4Z1T410</accession>
<dbReference type="VEuPathDB" id="GiardiaDB:GMRT_12364"/>
<keyword evidence="3" id="KW-1185">Reference proteome</keyword>
<evidence type="ECO:0000313" key="3">
    <source>
        <dbReference type="Proteomes" id="UP000315496"/>
    </source>
</evidence>
<evidence type="ECO:0000256" key="1">
    <source>
        <dbReference type="SAM" id="MobiDB-lite"/>
    </source>
</evidence>
<dbReference type="AlphaFoldDB" id="A0A4Z1T410"/>
<feature type="compositionally biased region" description="Polar residues" evidence="1">
    <location>
        <begin position="360"/>
        <end position="370"/>
    </location>
</feature>
<evidence type="ECO:0000313" key="2">
    <source>
        <dbReference type="EMBL" id="TNJ27279.1"/>
    </source>
</evidence>
<dbReference type="Proteomes" id="UP000315496">
    <property type="component" value="Chromosome 4"/>
</dbReference>
<proteinExistence type="predicted"/>
<feature type="region of interest" description="Disordered" evidence="1">
    <location>
        <begin position="346"/>
        <end position="376"/>
    </location>
</feature>
<dbReference type="EMBL" id="VDLU01000004">
    <property type="protein sequence ID" value="TNJ27279.1"/>
    <property type="molecule type" value="Genomic_DNA"/>
</dbReference>